<name>B1YCJ6_PYRNV</name>
<dbReference type="AlphaFoldDB" id="B1YCJ6"/>
<dbReference type="GO" id="GO:0051607">
    <property type="term" value="P:defense response to virus"/>
    <property type="evidence" value="ECO:0007669"/>
    <property type="project" value="UniProtKB-KW"/>
</dbReference>
<evidence type="ECO:0000259" key="2">
    <source>
        <dbReference type="Pfam" id="PF03787"/>
    </source>
</evidence>
<dbReference type="PANTHER" id="PTHR39965">
    <property type="entry name" value="CRISPR SYSTEM CMR SUBUNIT CMR6"/>
    <property type="match status" value="1"/>
</dbReference>
<dbReference type="eggNOG" id="arCOG02661">
    <property type="taxonomic scope" value="Archaea"/>
</dbReference>
<proteinExistence type="predicted"/>
<dbReference type="HOGENOM" id="CLU_053305_3_0_2"/>
<evidence type="ECO:0000313" key="3">
    <source>
        <dbReference type="EMBL" id="ACB39509.1"/>
    </source>
</evidence>
<evidence type="ECO:0000313" key="4">
    <source>
        <dbReference type="Proteomes" id="UP000001694"/>
    </source>
</evidence>
<sequence length="262" mass="29668">MKRPKKREEREVDYGKYFSSCAGDYNVVSCVNLAFLEASRDLARQNIRLRIPEFSRWAVLTLHQRPPQMWDQVKRYLELVYAAARGAFQNVFKFEFSLETPLTIHTRWPYLPLEIGIAWHPILNVPYIPASSLKGALRAAAPEPVCDFTKAELFGTAQEEGLLVVFDAYPTGGKAVRPDVVTPHYREVEGEIAETQASPVPLVFPTVPPGTKFQFMVGILPRDEKREVDYKKCEMELFDAVKKTLVRGLGAKTAVGYGVFKI</sequence>
<evidence type="ECO:0000256" key="1">
    <source>
        <dbReference type="ARBA" id="ARBA00023118"/>
    </source>
</evidence>
<keyword evidence="4" id="KW-1185">Reference proteome</keyword>
<dbReference type="Pfam" id="PF03787">
    <property type="entry name" value="RAMPs"/>
    <property type="match status" value="1"/>
</dbReference>
<dbReference type="KEGG" id="tne:Tneu_0567"/>
<reference evidence="3" key="1">
    <citation type="submission" date="2008-03" db="EMBL/GenBank/DDBJ databases">
        <title>Complete sequence of Thermoproteus neutrophilus V24Sta.</title>
        <authorList>
            <consortium name="US DOE Joint Genome Institute"/>
            <person name="Copeland A."/>
            <person name="Lucas S."/>
            <person name="Lapidus A."/>
            <person name="Glavina del Rio T."/>
            <person name="Dalin E."/>
            <person name="Tice H."/>
            <person name="Bruce D."/>
            <person name="Goodwin L."/>
            <person name="Pitluck S."/>
            <person name="Sims D."/>
            <person name="Brettin T."/>
            <person name="Detter J.C."/>
            <person name="Han C."/>
            <person name="Kuske C.R."/>
            <person name="Schmutz J."/>
            <person name="Larimer F."/>
            <person name="Land M."/>
            <person name="Hauser L."/>
            <person name="Kyrpides N."/>
            <person name="Mikhailova N."/>
            <person name="Biddle J.F."/>
            <person name="Zhang Z."/>
            <person name="Fitz-Gibbon S.T."/>
            <person name="Lowe T.M."/>
            <person name="Saltikov C."/>
            <person name="House C.H."/>
            <person name="Richardson P."/>
        </authorList>
    </citation>
    <scope>NUCLEOTIDE SEQUENCE [LARGE SCALE GENOMIC DNA]</scope>
    <source>
        <strain evidence="3">V24Sta</strain>
    </source>
</reference>
<dbReference type="PANTHER" id="PTHR39965:SF1">
    <property type="entry name" value="CRISPR SYSTEM CMR SUBUNIT CMR6"/>
    <property type="match status" value="1"/>
</dbReference>
<dbReference type="NCBIfam" id="TIGR01898">
    <property type="entry name" value="cas_TM1791_cmr6"/>
    <property type="match status" value="1"/>
</dbReference>
<feature type="domain" description="CRISPR type III-associated protein" evidence="2">
    <location>
        <begin position="113"/>
        <end position="261"/>
    </location>
</feature>
<accession>B1YCJ6</accession>
<gene>
    <name evidence="3" type="ordered locus">Tneu_0567</name>
</gene>
<dbReference type="STRING" id="444157.Tneu_0567"/>
<dbReference type="EMBL" id="CP001014">
    <property type="protein sequence ID" value="ACB39509.1"/>
    <property type="molecule type" value="Genomic_DNA"/>
</dbReference>
<dbReference type="Proteomes" id="UP000001694">
    <property type="component" value="Chromosome"/>
</dbReference>
<dbReference type="InterPro" id="IPR005537">
    <property type="entry name" value="RAMP_III_fam"/>
</dbReference>
<keyword evidence="1" id="KW-0051">Antiviral defense</keyword>
<protein>
    <submittedName>
        <fullName evidence="3">CRISPR-associated RAMP protein, Cmr6 family</fullName>
    </submittedName>
</protein>
<organism evidence="3 4">
    <name type="scientific">Pyrobaculum neutrophilum (strain DSM 2338 / JCM 9278 / NBRC 100436 / V24Sta)</name>
    <name type="common">Thermoproteus neutrophilus</name>
    <dbReference type="NCBI Taxonomy" id="444157"/>
    <lineage>
        <taxon>Archaea</taxon>
        <taxon>Thermoproteota</taxon>
        <taxon>Thermoprotei</taxon>
        <taxon>Thermoproteales</taxon>
        <taxon>Thermoproteaceae</taxon>
        <taxon>Pyrobaculum</taxon>
    </lineage>
</organism>
<dbReference type="InterPro" id="IPR010172">
    <property type="entry name" value="CRISPR-assoc_prot_TM1791"/>
</dbReference>